<evidence type="ECO:0000259" key="20">
    <source>
        <dbReference type="Pfam" id="PF00742"/>
    </source>
</evidence>
<dbReference type="GO" id="GO:0009090">
    <property type="term" value="P:homoserine biosynthetic process"/>
    <property type="evidence" value="ECO:0007669"/>
    <property type="project" value="TreeGrafter"/>
</dbReference>
<evidence type="ECO:0000256" key="15">
    <source>
        <dbReference type="PIRSR" id="PIRSR036497-1"/>
    </source>
</evidence>
<organism evidence="22 23">
    <name type="scientific">Cryoendolithus antarcticus</name>
    <dbReference type="NCBI Taxonomy" id="1507870"/>
    <lineage>
        <taxon>Eukaryota</taxon>
        <taxon>Fungi</taxon>
        <taxon>Dikarya</taxon>
        <taxon>Ascomycota</taxon>
        <taxon>Pezizomycotina</taxon>
        <taxon>Dothideomycetes</taxon>
        <taxon>Dothideomycetidae</taxon>
        <taxon>Cladosporiales</taxon>
        <taxon>Cladosporiaceae</taxon>
        <taxon>Cryoendolithus</taxon>
    </lineage>
</organism>
<evidence type="ECO:0000256" key="5">
    <source>
        <dbReference type="ARBA" id="ARBA00013213"/>
    </source>
</evidence>
<dbReference type="Gene3D" id="3.30.360.10">
    <property type="entry name" value="Dihydrodipicolinate Reductase, domain 2"/>
    <property type="match status" value="1"/>
</dbReference>
<evidence type="ECO:0000256" key="9">
    <source>
        <dbReference type="ARBA" id="ARBA00022857"/>
    </source>
</evidence>
<name>A0A1V8SQ89_9PEZI</name>
<feature type="binding site" evidence="16">
    <location>
        <position position="124"/>
    </location>
    <ligand>
        <name>NADPH</name>
        <dbReference type="ChEBI" id="CHEBI:57783"/>
    </ligand>
</feature>
<feature type="domain" description="Aspartate/homoserine dehydrogenase NAD-binding" evidence="21">
    <location>
        <begin position="13"/>
        <end position="143"/>
    </location>
</feature>
<dbReference type="InterPro" id="IPR005106">
    <property type="entry name" value="Asp/hSer_DH_NAD-bd"/>
</dbReference>
<comment type="function">
    <text evidence="13">Catalyzes the conversion of L-aspartate-beta-semialdehyde (L-Asa) to L-homoserine (L-Hse), the third step in the biosynthesis of amino acids that derive from aspartate (the aspartate family of amino acids), including methioinine and threonine, the latter of which is a precursor to isoleucine; production of homoserine leads to a branch-point in the pathway as it can either be O-phosphorylated for processing to threonine, or O-acylated for processing to methionine.</text>
</comment>
<dbReference type="AlphaFoldDB" id="A0A1V8SQ89"/>
<evidence type="ECO:0000256" key="1">
    <source>
        <dbReference type="ARBA" id="ARBA00001920"/>
    </source>
</evidence>
<evidence type="ECO:0000256" key="11">
    <source>
        <dbReference type="ARBA" id="ARBA00023167"/>
    </source>
</evidence>
<dbReference type="STRING" id="1507870.A0A1V8SQ89"/>
<keyword evidence="8 14" id="KW-0791">Threonine biosynthesis</keyword>
<keyword evidence="11 14" id="KW-0486">Methionine biosynthesis</keyword>
<dbReference type="UniPathway" id="UPA00050">
    <property type="reaction ID" value="UER00063"/>
</dbReference>
<comment type="catalytic activity">
    <reaction evidence="12">
        <text>L-homoserine + NADP(+) = L-aspartate 4-semialdehyde + NADPH + H(+)</text>
        <dbReference type="Rhea" id="RHEA:15761"/>
        <dbReference type="ChEBI" id="CHEBI:15378"/>
        <dbReference type="ChEBI" id="CHEBI:57476"/>
        <dbReference type="ChEBI" id="CHEBI:57783"/>
        <dbReference type="ChEBI" id="CHEBI:58349"/>
        <dbReference type="ChEBI" id="CHEBI:537519"/>
        <dbReference type="EC" id="1.1.1.3"/>
    </reaction>
    <physiologicalReaction direction="right-to-left" evidence="12">
        <dbReference type="Rhea" id="RHEA:15763"/>
    </physiologicalReaction>
</comment>
<feature type="binding site" evidence="16">
    <location>
        <begin position="13"/>
        <end position="18"/>
    </location>
    <ligand>
        <name>NADP(+)</name>
        <dbReference type="ChEBI" id="CHEBI:58349"/>
    </ligand>
</feature>
<keyword evidence="19" id="KW-0472">Membrane</keyword>
<evidence type="ECO:0000313" key="22">
    <source>
        <dbReference type="EMBL" id="OQO01323.1"/>
    </source>
</evidence>
<reference evidence="23" key="1">
    <citation type="submission" date="2017-03" db="EMBL/GenBank/DDBJ databases">
        <title>Genomes of endolithic fungi from Antarctica.</title>
        <authorList>
            <person name="Coleine C."/>
            <person name="Masonjones S."/>
            <person name="Stajich J.E."/>
        </authorList>
    </citation>
    <scope>NUCLEOTIDE SEQUENCE [LARGE SCALE GENOMIC DNA]</scope>
    <source>
        <strain evidence="23">CCFEE 5527</strain>
    </source>
</reference>
<dbReference type="InterPro" id="IPR036291">
    <property type="entry name" value="NAD(P)-bd_dom_sf"/>
</dbReference>
<keyword evidence="9 14" id="KW-0521">NADP</keyword>
<feature type="transmembrane region" description="Helical" evidence="19">
    <location>
        <begin position="6"/>
        <end position="26"/>
    </location>
</feature>
<evidence type="ECO:0000256" key="16">
    <source>
        <dbReference type="PIRSR" id="PIRSR036497-2"/>
    </source>
</evidence>
<dbReference type="OrthoDB" id="67851at2759"/>
<dbReference type="GO" id="GO:0050661">
    <property type="term" value="F:NADP binding"/>
    <property type="evidence" value="ECO:0007669"/>
    <property type="project" value="InterPro"/>
</dbReference>
<evidence type="ECO:0000256" key="7">
    <source>
        <dbReference type="ARBA" id="ARBA00022605"/>
    </source>
</evidence>
<comment type="similarity">
    <text evidence="4 14 18">Belongs to the homoserine dehydrogenase family.</text>
</comment>
<accession>A0A1V8SQ89</accession>
<feature type="binding site" evidence="16">
    <location>
        <position position="221"/>
    </location>
    <ligand>
        <name>L-homoserine</name>
        <dbReference type="ChEBI" id="CHEBI:57476"/>
    </ligand>
</feature>
<keyword evidence="7 14" id="KW-0028">Amino-acid biosynthesis</keyword>
<comment type="pathway">
    <text evidence="3 17">Amino-acid biosynthesis; L-methionine biosynthesis via de novo pathway; L-homoserine from L-aspartate: step 3/3.</text>
</comment>
<evidence type="ECO:0000256" key="2">
    <source>
        <dbReference type="ARBA" id="ARBA00005056"/>
    </source>
</evidence>
<dbReference type="InParanoid" id="A0A1V8SQ89"/>
<dbReference type="Gene3D" id="3.40.50.720">
    <property type="entry name" value="NAD(P)-binding Rossmann-like Domain"/>
    <property type="match status" value="1"/>
</dbReference>
<evidence type="ECO:0000256" key="13">
    <source>
        <dbReference type="ARBA" id="ARBA00059589"/>
    </source>
</evidence>
<dbReference type="GO" id="GO:0009088">
    <property type="term" value="P:threonine biosynthetic process"/>
    <property type="evidence" value="ECO:0007669"/>
    <property type="project" value="UniProtKB-UniPathway"/>
</dbReference>
<dbReference type="FunCoup" id="A0A1V8SQ89">
    <property type="interactions" value="638"/>
</dbReference>
<evidence type="ECO:0000256" key="14">
    <source>
        <dbReference type="PIRNR" id="PIRNR036497"/>
    </source>
</evidence>
<evidence type="ECO:0000256" key="8">
    <source>
        <dbReference type="ARBA" id="ARBA00022697"/>
    </source>
</evidence>
<evidence type="ECO:0000256" key="4">
    <source>
        <dbReference type="ARBA" id="ARBA00006753"/>
    </source>
</evidence>
<keyword evidence="10 14" id="KW-0560">Oxidoreductase</keyword>
<evidence type="ECO:0000256" key="3">
    <source>
        <dbReference type="ARBA" id="ARBA00005062"/>
    </source>
</evidence>
<proteinExistence type="inferred from homology"/>
<feature type="binding site" evidence="16">
    <location>
        <position position="100"/>
    </location>
    <ligand>
        <name>NADPH</name>
        <dbReference type="ChEBI" id="CHEBI:57783"/>
    </ligand>
</feature>
<evidence type="ECO:0000256" key="17">
    <source>
        <dbReference type="RuleBase" id="RU000579"/>
    </source>
</evidence>
<dbReference type="EC" id="1.1.1.3" evidence="5 14"/>
<comment type="pathway">
    <text evidence="2 17">Amino-acid biosynthesis; L-threonine biosynthesis; L-threonine from L-aspartate: step 3/5.</text>
</comment>
<dbReference type="InterPro" id="IPR019811">
    <property type="entry name" value="HDH_CS"/>
</dbReference>
<dbReference type="Pfam" id="PF00742">
    <property type="entry name" value="Homoserine_dh"/>
    <property type="match status" value="1"/>
</dbReference>
<evidence type="ECO:0000259" key="21">
    <source>
        <dbReference type="Pfam" id="PF03447"/>
    </source>
</evidence>
<feature type="active site" description="Proton donor" evidence="15">
    <location>
        <position position="236"/>
    </location>
</feature>
<dbReference type="FunFam" id="3.30.360.10:FF:000006">
    <property type="entry name" value="Bifunctional aspartokinase/homoserine dehydrogenase"/>
    <property type="match status" value="1"/>
</dbReference>
<comment type="caution">
    <text evidence="22">The sequence shown here is derived from an EMBL/GenBank/DDBJ whole genome shotgun (WGS) entry which is preliminary data.</text>
</comment>
<keyword evidence="23" id="KW-1185">Reference proteome</keyword>
<gene>
    <name evidence="22" type="ORF">B0A48_12878</name>
</gene>
<evidence type="ECO:0000256" key="18">
    <source>
        <dbReference type="RuleBase" id="RU004171"/>
    </source>
</evidence>
<evidence type="ECO:0000256" key="19">
    <source>
        <dbReference type="SAM" id="Phobius"/>
    </source>
</evidence>
<dbReference type="Pfam" id="PF03447">
    <property type="entry name" value="NAD_binding_3"/>
    <property type="match status" value="1"/>
</dbReference>
<dbReference type="GO" id="GO:0004412">
    <property type="term" value="F:homoserine dehydrogenase activity"/>
    <property type="evidence" value="ECO:0007669"/>
    <property type="project" value="UniProtKB-EC"/>
</dbReference>
<dbReference type="GO" id="GO:0009086">
    <property type="term" value="P:methionine biosynthetic process"/>
    <property type="evidence" value="ECO:0007669"/>
    <property type="project" value="UniProtKB-KW"/>
</dbReference>
<dbReference type="SUPFAM" id="SSF55347">
    <property type="entry name" value="Glyceraldehyde-3-phosphate dehydrogenase-like, C-terminal domain"/>
    <property type="match status" value="1"/>
</dbReference>
<dbReference type="Proteomes" id="UP000192596">
    <property type="component" value="Unassembled WGS sequence"/>
</dbReference>
<evidence type="ECO:0000256" key="12">
    <source>
        <dbReference type="ARBA" id="ARBA00048841"/>
    </source>
</evidence>
<dbReference type="PANTHER" id="PTHR43070">
    <property type="match status" value="1"/>
</dbReference>
<dbReference type="EMBL" id="NAJO01000031">
    <property type="protein sequence ID" value="OQO01323.1"/>
    <property type="molecule type" value="Genomic_DNA"/>
</dbReference>
<dbReference type="InterPro" id="IPR011147">
    <property type="entry name" value="Bifunc_Aspkin/hSer_DH"/>
</dbReference>
<dbReference type="PIRSF" id="PIRSF036497">
    <property type="entry name" value="HDH_short"/>
    <property type="match status" value="1"/>
</dbReference>
<comment type="cofactor">
    <cofactor evidence="1">
        <name>a metal cation</name>
        <dbReference type="ChEBI" id="CHEBI:25213"/>
    </cofactor>
</comment>
<sequence>MATGKTIYIAVVGVGGVGQAFLGQLAQLQQRLAKKSPPTNLTLILVRRSTKQLSSPDYKPINIGTALAELDKVTTPFPQLIVSVNYLAKAPGKVVLVDNTSDLDFATVYPLVLSKGISIVTPNKKAFSHTFSLWTRIFEAAANGSGPEGNGFVFHESSVGAGLPVLSTLNELVETGDEVIKIEGVFSGTMSFLFNSFQPVAGGGGTFAAEVKKAKDLGYTEPDPRDDLNGLDVARKLTILARIAGLPVESPTSFPVQSLIPAELKDCKSGDEFLAQLPEFDNRMDEVKAKAAKEGKVVRFVGSINVGSKEVKVGLESFDKSHPIAALKGSDNIISFYTKRYGSNPLIIQGAGAGGEVTAMGVTGDLIKVIKLLR</sequence>
<dbReference type="PANTHER" id="PTHR43070:SF5">
    <property type="entry name" value="HOMOSERINE DEHYDROGENASE"/>
    <property type="match status" value="1"/>
</dbReference>
<evidence type="ECO:0000256" key="10">
    <source>
        <dbReference type="ARBA" id="ARBA00023002"/>
    </source>
</evidence>
<feature type="domain" description="Homoserine dehydrogenase catalytic" evidence="20">
    <location>
        <begin position="164"/>
        <end position="367"/>
    </location>
</feature>
<dbReference type="SUPFAM" id="SSF51735">
    <property type="entry name" value="NAD(P)-binding Rossmann-fold domains"/>
    <property type="match status" value="1"/>
</dbReference>
<evidence type="ECO:0000313" key="23">
    <source>
        <dbReference type="Proteomes" id="UP000192596"/>
    </source>
</evidence>
<dbReference type="InterPro" id="IPR022697">
    <property type="entry name" value="HDH_short"/>
</dbReference>
<protein>
    <recommendedName>
        <fullName evidence="6 14">Homoserine dehydrogenase</fullName>
        <shortName evidence="14">HDH</shortName>
        <ecNumber evidence="5 14">1.1.1.3</ecNumber>
    </recommendedName>
</protein>
<dbReference type="InterPro" id="IPR001342">
    <property type="entry name" value="HDH_cat"/>
</dbReference>
<evidence type="ECO:0000256" key="6">
    <source>
        <dbReference type="ARBA" id="ARBA00013376"/>
    </source>
</evidence>
<keyword evidence="19" id="KW-0812">Transmembrane</keyword>
<dbReference type="UniPathway" id="UPA00051">
    <property type="reaction ID" value="UER00465"/>
</dbReference>
<dbReference type="PROSITE" id="PS01042">
    <property type="entry name" value="HOMOSER_DHGENASE"/>
    <property type="match status" value="1"/>
</dbReference>
<keyword evidence="19" id="KW-1133">Transmembrane helix</keyword>